<comment type="caution">
    <text evidence="2">The sequence shown here is derived from an EMBL/GenBank/DDBJ whole genome shotgun (WGS) entry which is preliminary data.</text>
</comment>
<dbReference type="AlphaFoldDB" id="A0A560EC57"/>
<gene>
    <name evidence="2" type="ORF">FBZ96_101715</name>
</gene>
<keyword evidence="1" id="KW-0472">Membrane</keyword>
<dbReference type="EMBL" id="VITK01000001">
    <property type="protein sequence ID" value="TWB06900.1"/>
    <property type="molecule type" value="Genomic_DNA"/>
</dbReference>
<reference evidence="2 3" key="1">
    <citation type="submission" date="2019-06" db="EMBL/GenBank/DDBJ databases">
        <title>Genomic Encyclopedia of Type Strains, Phase IV (KMG-V): Genome sequencing to study the core and pangenomes of soil and plant-associated prokaryotes.</title>
        <authorList>
            <person name="Whitman W."/>
        </authorList>
    </citation>
    <scope>NUCLEOTIDE SEQUENCE [LARGE SCALE GENOMIC DNA]</scope>
    <source>
        <strain evidence="2 3">BR 510</strain>
    </source>
</reference>
<evidence type="ECO:0000313" key="2">
    <source>
        <dbReference type="EMBL" id="TWB06900.1"/>
    </source>
</evidence>
<sequence>MSKVALTFSASVAIISAFLSSIFGKFPDWVTTNILGAESTLHYVVSSELRYDLLACGLLIALSPQLLWLARFSLLFIARLTFHASYCLVTPRKLTGLFLLSGLLACGLSAGFFVQALSTYGYAVSREYTKRDEINRARLIEQANSLGRTDLLASISLLKRLIGAYPEDQRNDDLKRYLQRFSDAKDSSDQLVSTADGFAAKNSHLIAIQFYRLAAAVFPANRTASDRLSSYKEKLESARPSLQQFFELCKDPQQLPLLVGRSEEFGFAIKEPQSVKRLRLSPAGEGGNRAYLQICGNATHYRTFDEYFSDLQVRIFDPKSNS</sequence>
<accession>A0A560EC57</accession>
<keyword evidence="1" id="KW-1133">Transmembrane helix</keyword>
<dbReference type="RefSeq" id="WP_145657277.1">
    <property type="nucleotide sequence ID" value="NZ_VITK01000001.1"/>
</dbReference>
<evidence type="ECO:0000256" key="1">
    <source>
        <dbReference type="SAM" id="Phobius"/>
    </source>
</evidence>
<feature type="transmembrane region" description="Helical" evidence="1">
    <location>
        <begin position="96"/>
        <end position="117"/>
    </location>
</feature>
<evidence type="ECO:0000313" key="3">
    <source>
        <dbReference type="Proteomes" id="UP000319949"/>
    </source>
</evidence>
<name>A0A560EC57_9BRAD</name>
<proteinExistence type="predicted"/>
<keyword evidence="3" id="KW-1185">Reference proteome</keyword>
<protein>
    <submittedName>
        <fullName evidence="2">Uncharacterized protein</fullName>
    </submittedName>
</protein>
<dbReference type="OrthoDB" id="9971600at2"/>
<organism evidence="2 3">
    <name type="scientific">Bradyrhizobium stylosanthis</name>
    <dbReference type="NCBI Taxonomy" id="1803665"/>
    <lineage>
        <taxon>Bacteria</taxon>
        <taxon>Pseudomonadati</taxon>
        <taxon>Pseudomonadota</taxon>
        <taxon>Alphaproteobacteria</taxon>
        <taxon>Hyphomicrobiales</taxon>
        <taxon>Nitrobacteraceae</taxon>
        <taxon>Bradyrhizobium</taxon>
    </lineage>
</organism>
<dbReference type="Proteomes" id="UP000319949">
    <property type="component" value="Unassembled WGS sequence"/>
</dbReference>
<keyword evidence="1" id="KW-0812">Transmembrane</keyword>